<comment type="caution">
    <text evidence="3">The sequence shown here is derived from an EMBL/GenBank/DDBJ whole genome shotgun (WGS) entry which is preliminary data.</text>
</comment>
<sequence length="155" mass="17098">MPFTFPSYNFVIPCLWACLYASLTAASPLISTRDADSKANDHISSRVIKLMVVAALLFVSLLLALYLYSKCKPRARAPSPMYNIPHTRLIHPAMGTRPNWRITRQMSTSSVSSSSPLVRMTSPSGRTIVPEEIILPTKAYTKARRSSPTAGVFPV</sequence>
<dbReference type="InParanoid" id="A0A409X358"/>
<organism evidence="3 4">
    <name type="scientific">Psilocybe cyanescens</name>
    <dbReference type="NCBI Taxonomy" id="93625"/>
    <lineage>
        <taxon>Eukaryota</taxon>
        <taxon>Fungi</taxon>
        <taxon>Dikarya</taxon>
        <taxon>Basidiomycota</taxon>
        <taxon>Agaricomycotina</taxon>
        <taxon>Agaricomycetes</taxon>
        <taxon>Agaricomycetidae</taxon>
        <taxon>Agaricales</taxon>
        <taxon>Agaricineae</taxon>
        <taxon>Strophariaceae</taxon>
        <taxon>Psilocybe</taxon>
    </lineage>
</organism>
<proteinExistence type="predicted"/>
<evidence type="ECO:0000313" key="4">
    <source>
        <dbReference type="Proteomes" id="UP000283269"/>
    </source>
</evidence>
<reference evidence="3 4" key="1">
    <citation type="journal article" date="2018" name="Evol. Lett.">
        <title>Horizontal gene cluster transfer increased hallucinogenic mushroom diversity.</title>
        <authorList>
            <person name="Reynolds H.T."/>
            <person name="Vijayakumar V."/>
            <person name="Gluck-Thaler E."/>
            <person name="Korotkin H.B."/>
            <person name="Matheny P.B."/>
            <person name="Slot J.C."/>
        </authorList>
    </citation>
    <scope>NUCLEOTIDE SEQUENCE [LARGE SCALE GENOMIC DNA]</scope>
    <source>
        <strain evidence="3 4">2631</strain>
    </source>
</reference>
<keyword evidence="4" id="KW-1185">Reference proteome</keyword>
<keyword evidence="2" id="KW-0732">Signal</keyword>
<keyword evidence="1" id="KW-0472">Membrane</keyword>
<gene>
    <name evidence="3" type="ORF">CVT25_004194</name>
</gene>
<evidence type="ECO:0000313" key="3">
    <source>
        <dbReference type="EMBL" id="PPQ85187.1"/>
    </source>
</evidence>
<keyword evidence="1" id="KW-0812">Transmembrane</keyword>
<dbReference type="EMBL" id="NHYD01002743">
    <property type="protein sequence ID" value="PPQ85187.1"/>
    <property type="molecule type" value="Genomic_DNA"/>
</dbReference>
<dbReference type="AlphaFoldDB" id="A0A409X358"/>
<evidence type="ECO:0000256" key="1">
    <source>
        <dbReference type="SAM" id="Phobius"/>
    </source>
</evidence>
<feature type="transmembrane region" description="Helical" evidence="1">
    <location>
        <begin position="50"/>
        <end position="68"/>
    </location>
</feature>
<protein>
    <submittedName>
        <fullName evidence="3">Uncharacterized protein</fullName>
    </submittedName>
</protein>
<feature type="chain" id="PRO_5019214717" evidence="2">
    <location>
        <begin position="27"/>
        <end position="155"/>
    </location>
</feature>
<feature type="signal peptide" evidence="2">
    <location>
        <begin position="1"/>
        <end position="26"/>
    </location>
</feature>
<evidence type="ECO:0000256" key="2">
    <source>
        <dbReference type="SAM" id="SignalP"/>
    </source>
</evidence>
<keyword evidence="1" id="KW-1133">Transmembrane helix</keyword>
<dbReference type="Proteomes" id="UP000283269">
    <property type="component" value="Unassembled WGS sequence"/>
</dbReference>
<name>A0A409X358_PSICY</name>
<accession>A0A409X358</accession>